<dbReference type="EMBL" id="PGGM01000003">
    <property type="protein sequence ID" value="PSH65470.1"/>
    <property type="molecule type" value="Genomic_DNA"/>
</dbReference>
<comment type="caution">
    <text evidence="1">The sequence shown here is derived from an EMBL/GenBank/DDBJ whole genome shotgun (WGS) entry which is preliminary data.</text>
</comment>
<gene>
    <name evidence="1" type="ORF">CU103_10815</name>
</gene>
<accession>A0A2P7BG83</accession>
<dbReference type="RefSeq" id="WP_106663883.1">
    <property type="nucleotide sequence ID" value="NZ_PGGM01000003.1"/>
</dbReference>
<protein>
    <submittedName>
        <fullName evidence="1">DUF982 domain-containing protein</fullName>
    </submittedName>
</protein>
<name>A0A2P7BG83_9HYPH</name>
<proteinExistence type="predicted"/>
<keyword evidence="2" id="KW-1185">Reference proteome</keyword>
<dbReference type="Pfam" id="PF06169">
    <property type="entry name" value="DUF982"/>
    <property type="match status" value="1"/>
</dbReference>
<dbReference type="InterPro" id="IPR010385">
    <property type="entry name" value="DUF982"/>
</dbReference>
<reference evidence="2" key="1">
    <citation type="submission" date="2017-11" db="EMBL/GenBank/DDBJ databases">
        <authorList>
            <person name="Kuznetsova I."/>
            <person name="Sazanova A."/>
            <person name="Chirak E."/>
            <person name="Safronova V."/>
            <person name="Willems A."/>
        </authorList>
    </citation>
    <scope>NUCLEOTIDE SEQUENCE [LARGE SCALE GENOMIC DNA]</scope>
    <source>
        <strain evidence="2">CCBAU 03422</strain>
    </source>
</reference>
<dbReference type="Gene3D" id="6.10.250.730">
    <property type="match status" value="1"/>
</dbReference>
<dbReference type="AlphaFoldDB" id="A0A2P7BG83"/>
<dbReference type="Proteomes" id="UP000241764">
    <property type="component" value="Unassembled WGS sequence"/>
</dbReference>
<organism evidence="1 2">
    <name type="scientific">Phyllobacterium sophorae</name>
    <dbReference type="NCBI Taxonomy" id="1520277"/>
    <lineage>
        <taxon>Bacteria</taxon>
        <taxon>Pseudomonadati</taxon>
        <taxon>Pseudomonadota</taxon>
        <taxon>Alphaproteobacteria</taxon>
        <taxon>Hyphomicrobiales</taxon>
        <taxon>Phyllobacteriaceae</taxon>
        <taxon>Phyllobacterium</taxon>
    </lineage>
</organism>
<evidence type="ECO:0000313" key="1">
    <source>
        <dbReference type="EMBL" id="PSH65470.1"/>
    </source>
</evidence>
<sequence>MRELPFPSVTIATDLGKAKNIRSVGQAEEWLVARWPMRSGDKLQAAKQACLDALDGRVTCTACRDAFIEAAKEAGIYITHKRL</sequence>
<evidence type="ECO:0000313" key="2">
    <source>
        <dbReference type="Proteomes" id="UP000241764"/>
    </source>
</evidence>
<dbReference type="OrthoDB" id="8098004at2"/>